<dbReference type="PANTHER" id="PTHR33110:SF143">
    <property type="entry name" value="F-BOX DOMAIN CONTAINING PROTEIN, EXPRESSED"/>
    <property type="match status" value="1"/>
</dbReference>
<protein>
    <recommendedName>
        <fullName evidence="1">KIB1-4 beta-propeller domain-containing protein</fullName>
    </recommendedName>
</protein>
<dbReference type="InterPro" id="IPR005174">
    <property type="entry name" value="KIB1-4_b-propeller"/>
</dbReference>
<evidence type="ECO:0000259" key="1">
    <source>
        <dbReference type="Pfam" id="PF03478"/>
    </source>
</evidence>
<keyword evidence="3" id="KW-1185">Reference proteome</keyword>
<reference evidence="2" key="2">
    <citation type="submission" date="2013-04" db="UniProtKB">
        <authorList>
            <consortium name="EnsemblPlants"/>
        </authorList>
    </citation>
    <scope>IDENTIFICATION</scope>
</reference>
<organism evidence="2">
    <name type="scientific">Oryza brachyantha</name>
    <name type="common">malo sina</name>
    <dbReference type="NCBI Taxonomy" id="4533"/>
    <lineage>
        <taxon>Eukaryota</taxon>
        <taxon>Viridiplantae</taxon>
        <taxon>Streptophyta</taxon>
        <taxon>Embryophyta</taxon>
        <taxon>Tracheophyta</taxon>
        <taxon>Spermatophyta</taxon>
        <taxon>Magnoliopsida</taxon>
        <taxon>Liliopsida</taxon>
        <taxon>Poales</taxon>
        <taxon>Poaceae</taxon>
        <taxon>BOP clade</taxon>
        <taxon>Oryzoideae</taxon>
        <taxon>Oryzeae</taxon>
        <taxon>Oryzinae</taxon>
        <taxon>Oryza</taxon>
    </lineage>
</organism>
<dbReference type="EnsemblPlants" id="OB12G24320.1">
    <property type="protein sequence ID" value="OB12G24320.1"/>
    <property type="gene ID" value="OB12G24320"/>
</dbReference>
<dbReference type="eggNOG" id="ENOG502T28V">
    <property type="taxonomic scope" value="Eukaryota"/>
</dbReference>
<dbReference type="Gramene" id="OB12G24320.1">
    <property type="protein sequence ID" value="OB12G24320.1"/>
    <property type="gene ID" value="OB12G24320"/>
</dbReference>
<feature type="domain" description="KIB1-4 beta-propeller" evidence="1">
    <location>
        <begin position="3"/>
        <end position="249"/>
    </location>
</feature>
<dbReference type="PANTHER" id="PTHR33110">
    <property type="entry name" value="F-BOX/KELCH-REPEAT PROTEIN-RELATED"/>
    <property type="match status" value="1"/>
</dbReference>
<dbReference type="Pfam" id="PF03478">
    <property type="entry name" value="Beta-prop_KIB1-4"/>
    <property type="match status" value="1"/>
</dbReference>
<dbReference type="AlphaFoldDB" id="J3NEM4"/>
<evidence type="ECO:0000313" key="2">
    <source>
        <dbReference type="EnsemblPlants" id="OB12G24320.1"/>
    </source>
</evidence>
<proteinExistence type="predicted"/>
<dbReference type="OMA" id="TTPCQWR"/>
<evidence type="ECO:0000313" key="3">
    <source>
        <dbReference type="Proteomes" id="UP000006038"/>
    </source>
</evidence>
<name>J3NEM4_ORYBR</name>
<accession>J3NEM4</accession>
<dbReference type="Proteomes" id="UP000006038">
    <property type="component" value="Chromosome 12"/>
</dbReference>
<reference evidence="2" key="1">
    <citation type="journal article" date="2013" name="Nat. Commun.">
        <title>Whole-genome sequencing of Oryza brachyantha reveals mechanisms underlying Oryza genome evolution.</title>
        <authorList>
            <person name="Chen J."/>
            <person name="Huang Q."/>
            <person name="Gao D."/>
            <person name="Wang J."/>
            <person name="Lang Y."/>
            <person name="Liu T."/>
            <person name="Li B."/>
            <person name="Bai Z."/>
            <person name="Luis Goicoechea J."/>
            <person name="Liang C."/>
            <person name="Chen C."/>
            <person name="Zhang W."/>
            <person name="Sun S."/>
            <person name="Liao Y."/>
            <person name="Zhang X."/>
            <person name="Yang L."/>
            <person name="Song C."/>
            <person name="Wang M."/>
            <person name="Shi J."/>
            <person name="Liu G."/>
            <person name="Liu J."/>
            <person name="Zhou H."/>
            <person name="Zhou W."/>
            <person name="Yu Q."/>
            <person name="An N."/>
            <person name="Chen Y."/>
            <person name="Cai Q."/>
            <person name="Wang B."/>
            <person name="Liu B."/>
            <person name="Min J."/>
            <person name="Huang Y."/>
            <person name="Wu H."/>
            <person name="Li Z."/>
            <person name="Zhang Y."/>
            <person name="Yin Y."/>
            <person name="Song W."/>
            <person name="Jiang J."/>
            <person name="Jackson S.A."/>
            <person name="Wing R.A."/>
            <person name="Wang J."/>
            <person name="Chen M."/>
        </authorList>
    </citation>
    <scope>NUCLEOTIDE SEQUENCE [LARGE SCALE GENOMIC DNA]</scope>
    <source>
        <strain evidence="2">cv. IRGC 101232</strain>
    </source>
</reference>
<dbReference type="HOGENOM" id="CLU_019286_9_1_1"/>
<sequence length="282" mass="31949">MAIPLPQLADAVLRARMKFKWDVYTKVILSSPPDSSMDPLIAALISEHHYVVISTCKHHDAISVGYDSNVPLADIAFLNGELYALTMKEGLYVYSPNNGCLGAPMNVSPGGFHQRITDAPKERELYYFLPGLLYVVSRYLAVCDGRLFMVRRWLSVPAHTRLGDEERTSWFEVLEADLTIAPCQWRRLHRLGGHAIFLGSKCTKFVRASQCVGGVQEDCIYFMHRIYDNQAREYWGLHADPLGDSGVYNMRTGAIKPLLPESRLAELPLKHQFPTWFFPTDL</sequence>